<sequence length="129" mass="13712">MNTDAGRYGHLSTVDLEDLLHRPGLSATDFRSVQAELSRRYATGHTRQAPPARSPAPPPPRPAFDSAADTGKNIVWTVLVLIAVAVVAIGVALYFAGQKSDPGSQQPSYGDTSPCYCADGVRTYPGTVR</sequence>
<organism evidence="3 4">
    <name type="scientific">Actinocrispum wychmicini</name>
    <dbReference type="NCBI Taxonomy" id="1213861"/>
    <lineage>
        <taxon>Bacteria</taxon>
        <taxon>Bacillati</taxon>
        <taxon>Actinomycetota</taxon>
        <taxon>Actinomycetes</taxon>
        <taxon>Pseudonocardiales</taxon>
        <taxon>Pseudonocardiaceae</taxon>
        <taxon>Actinocrispum</taxon>
    </lineage>
</organism>
<name>A0A4R2J4V7_9PSEU</name>
<feature type="region of interest" description="Disordered" evidence="1">
    <location>
        <begin position="37"/>
        <end position="67"/>
    </location>
</feature>
<keyword evidence="2" id="KW-0472">Membrane</keyword>
<accession>A0A4R2J4V7</accession>
<dbReference type="Proteomes" id="UP000295680">
    <property type="component" value="Unassembled WGS sequence"/>
</dbReference>
<proteinExistence type="predicted"/>
<reference evidence="3 4" key="1">
    <citation type="submission" date="2019-03" db="EMBL/GenBank/DDBJ databases">
        <title>Genomic Encyclopedia of Type Strains, Phase IV (KMG-IV): sequencing the most valuable type-strain genomes for metagenomic binning, comparative biology and taxonomic classification.</title>
        <authorList>
            <person name="Goeker M."/>
        </authorList>
    </citation>
    <scope>NUCLEOTIDE SEQUENCE [LARGE SCALE GENOMIC DNA]</scope>
    <source>
        <strain evidence="3 4">DSM 45934</strain>
    </source>
</reference>
<evidence type="ECO:0000313" key="4">
    <source>
        <dbReference type="Proteomes" id="UP000295680"/>
    </source>
</evidence>
<dbReference type="AlphaFoldDB" id="A0A4R2J4V7"/>
<comment type="caution">
    <text evidence="3">The sequence shown here is derived from an EMBL/GenBank/DDBJ whole genome shotgun (WGS) entry which is preliminary data.</text>
</comment>
<feature type="transmembrane region" description="Helical" evidence="2">
    <location>
        <begin position="74"/>
        <end position="96"/>
    </location>
</feature>
<gene>
    <name evidence="3" type="ORF">EV192_11253</name>
</gene>
<keyword evidence="2" id="KW-0812">Transmembrane</keyword>
<evidence type="ECO:0000256" key="1">
    <source>
        <dbReference type="SAM" id="MobiDB-lite"/>
    </source>
</evidence>
<dbReference type="RefSeq" id="WP_132124267.1">
    <property type="nucleotide sequence ID" value="NZ_SLWS01000012.1"/>
</dbReference>
<evidence type="ECO:0000256" key="2">
    <source>
        <dbReference type="SAM" id="Phobius"/>
    </source>
</evidence>
<keyword evidence="2" id="KW-1133">Transmembrane helix</keyword>
<feature type="compositionally biased region" description="Pro residues" evidence="1">
    <location>
        <begin position="52"/>
        <end position="62"/>
    </location>
</feature>
<protein>
    <submittedName>
        <fullName evidence="3">Uncharacterized protein</fullName>
    </submittedName>
</protein>
<dbReference type="EMBL" id="SLWS01000012">
    <property type="protein sequence ID" value="TCO52322.1"/>
    <property type="molecule type" value="Genomic_DNA"/>
</dbReference>
<evidence type="ECO:0000313" key="3">
    <source>
        <dbReference type="EMBL" id="TCO52322.1"/>
    </source>
</evidence>
<keyword evidence="4" id="KW-1185">Reference proteome</keyword>